<evidence type="ECO:0000313" key="1">
    <source>
        <dbReference type="EMBL" id="PIR44734.1"/>
    </source>
</evidence>
<accession>A0A2H0RFD2</accession>
<sequence length="59" mass="6829">MVNFVTIIPKLVDDVMTIISRLGFKPHLYQNQQSTSLKYTVRVSRDTEKFVATVRLSKD</sequence>
<gene>
    <name evidence="1" type="ORF">COV10_03180</name>
</gene>
<dbReference type="EMBL" id="PCYI01000020">
    <property type="protein sequence ID" value="PIR44734.1"/>
    <property type="molecule type" value="Genomic_DNA"/>
</dbReference>
<comment type="caution">
    <text evidence="1">The sequence shown here is derived from an EMBL/GenBank/DDBJ whole genome shotgun (WGS) entry which is preliminary data.</text>
</comment>
<reference evidence="1 2" key="1">
    <citation type="submission" date="2017-09" db="EMBL/GenBank/DDBJ databases">
        <title>Depth-based differentiation of microbial function through sediment-hosted aquifers and enrichment of novel symbionts in the deep terrestrial subsurface.</title>
        <authorList>
            <person name="Probst A.J."/>
            <person name="Ladd B."/>
            <person name="Jarett J.K."/>
            <person name="Geller-Mcgrath D.E."/>
            <person name="Sieber C.M."/>
            <person name="Emerson J.B."/>
            <person name="Anantharaman K."/>
            <person name="Thomas B.C."/>
            <person name="Malmstrom R."/>
            <person name="Stieglmeier M."/>
            <person name="Klingl A."/>
            <person name="Woyke T."/>
            <person name="Ryan C.M."/>
            <person name="Banfield J.F."/>
        </authorList>
    </citation>
    <scope>NUCLEOTIDE SEQUENCE [LARGE SCALE GENOMIC DNA]</scope>
    <source>
        <strain evidence="1">CG10_big_fil_rev_8_21_14_0_10_51_16</strain>
    </source>
</reference>
<proteinExistence type="predicted"/>
<dbReference type="AlphaFoldDB" id="A0A2H0RFD2"/>
<protein>
    <submittedName>
        <fullName evidence="1">Uncharacterized protein</fullName>
    </submittedName>
</protein>
<evidence type="ECO:0000313" key="2">
    <source>
        <dbReference type="Proteomes" id="UP000228767"/>
    </source>
</evidence>
<dbReference type="Proteomes" id="UP000228767">
    <property type="component" value="Unassembled WGS sequence"/>
</dbReference>
<name>A0A2H0RFD2_9BACT</name>
<organism evidence="1 2">
    <name type="scientific">Candidatus Vogelbacteria bacterium CG10_big_fil_rev_8_21_14_0_10_51_16</name>
    <dbReference type="NCBI Taxonomy" id="1975045"/>
    <lineage>
        <taxon>Bacteria</taxon>
        <taxon>Candidatus Vogeliibacteriota</taxon>
    </lineage>
</organism>